<sequence>MFRLTLPACTLVILEGLARATSLLSRSPAALTKTSAQSFTSSIATFADSKFLNHNSSVRIAVTTVVVLCPIISGGVTASVHLPDKSSGPYAWSNQTFHNTSSAKTSSAPVSSSQPIDVATPSSMSPNLIFDNGPTPLLPFPTSIDSTLATSSGRRMIYGDPFLWLFLGMVSMGIR</sequence>
<proteinExistence type="predicted"/>
<gene>
    <name evidence="2" type="ORF">RCO7_11558</name>
</gene>
<dbReference type="Proteomes" id="UP000178129">
    <property type="component" value="Unassembled WGS sequence"/>
</dbReference>
<organism evidence="2 3">
    <name type="scientific">Rhynchosporium graminicola</name>
    <dbReference type="NCBI Taxonomy" id="2792576"/>
    <lineage>
        <taxon>Eukaryota</taxon>
        <taxon>Fungi</taxon>
        <taxon>Dikarya</taxon>
        <taxon>Ascomycota</taxon>
        <taxon>Pezizomycotina</taxon>
        <taxon>Leotiomycetes</taxon>
        <taxon>Helotiales</taxon>
        <taxon>Ploettnerulaceae</taxon>
        <taxon>Rhynchosporium</taxon>
    </lineage>
</organism>
<evidence type="ECO:0000256" key="1">
    <source>
        <dbReference type="SAM" id="SignalP"/>
    </source>
</evidence>
<keyword evidence="3" id="KW-1185">Reference proteome</keyword>
<keyword evidence="1" id="KW-0732">Signal</keyword>
<name>A0A1E1LB17_9HELO</name>
<feature type="chain" id="PRO_5009446973" evidence="1">
    <location>
        <begin position="21"/>
        <end position="175"/>
    </location>
</feature>
<reference evidence="3" key="1">
    <citation type="submission" date="2016-03" db="EMBL/GenBank/DDBJ databases">
        <authorList>
            <person name="Ploux O."/>
        </authorList>
    </citation>
    <scope>NUCLEOTIDE SEQUENCE [LARGE SCALE GENOMIC DNA]</scope>
    <source>
        <strain evidence="3">UK7</strain>
    </source>
</reference>
<feature type="signal peptide" evidence="1">
    <location>
        <begin position="1"/>
        <end position="20"/>
    </location>
</feature>
<protein>
    <submittedName>
        <fullName evidence="2">Uncharacterized protein</fullName>
    </submittedName>
</protein>
<comment type="caution">
    <text evidence="2">The sequence shown here is derived from an EMBL/GenBank/DDBJ whole genome shotgun (WGS) entry which is preliminary data.</text>
</comment>
<evidence type="ECO:0000313" key="2">
    <source>
        <dbReference type="EMBL" id="CZT07771.1"/>
    </source>
</evidence>
<evidence type="ECO:0000313" key="3">
    <source>
        <dbReference type="Proteomes" id="UP000178129"/>
    </source>
</evidence>
<dbReference type="EMBL" id="FJUW01000043">
    <property type="protein sequence ID" value="CZT07771.1"/>
    <property type="molecule type" value="Genomic_DNA"/>
</dbReference>
<accession>A0A1E1LB17</accession>
<dbReference type="AlphaFoldDB" id="A0A1E1LB17"/>
<dbReference type="InParanoid" id="A0A1E1LB17"/>